<keyword evidence="8 11" id="KW-0675">Receptor</keyword>
<dbReference type="KEGG" id="dhe:111597551"/>
<organism evidence="12 13">
    <name type="scientific">Drosophila hydei</name>
    <name type="common">Fruit fly</name>
    <dbReference type="NCBI Taxonomy" id="7224"/>
    <lineage>
        <taxon>Eukaryota</taxon>
        <taxon>Metazoa</taxon>
        <taxon>Ecdysozoa</taxon>
        <taxon>Arthropoda</taxon>
        <taxon>Hexapoda</taxon>
        <taxon>Insecta</taxon>
        <taxon>Pterygota</taxon>
        <taxon>Neoptera</taxon>
        <taxon>Endopterygota</taxon>
        <taxon>Diptera</taxon>
        <taxon>Brachycera</taxon>
        <taxon>Muscomorpha</taxon>
        <taxon>Ephydroidea</taxon>
        <taxon>Drosophilidae</taxon>
        <taxon>Drosophila</taxon>
    </lineage>
</organism>
<protein>
    <recommendedName>
        <fullName evidence="11">Odorant receptor</fullName>
    </recommendedName>
</protein>
<evidence type="ECO:0000256" key="3">
    <source>
        <dbReference type="ARBA" id="ARBA00022606"/>
    </source>
</evidence>
<proteinExistence type="inferred from homology"/>
<feature type="transmembrane region" description="Helical" evidence="11">
    <location>
        <begin position="215"/>
        <end position="239"/>
    </location>
</feature>
<evidence type="ECO:0000256" key="9">
    <source>
        <dbReference type="ARBA" id="ARBA00023224"/>
    </source>
</evidence>
<dbReference type="OMA" id="IEICALG"/>
<sequence>MFFELRKRPKEPKDGKAKSLYTFFRFVDFFYLSIGMKAYDRDSSNTSKPDGHRTVLRCYFIFQMLNLNVVLLSEIIYVFLAFSSGNNFLEATMNLSFIGFVIIGDLKIRHIWSKRRHITKVVQCFELLHPKTAEQQKKYKLDDYLCSYRRVSIFYFGMHLILIWTYNLYWAVYYLIYDFWLDVRHFEQMLPYFCWTPWDWKGNWSYYVLYISQNIAGQTCLSGQLAADMFMCALVTLLIMHFKRLSEQIEQHVAGVLPANQDLGFLQTSIVYHQRLLGLTKDVNQIFGVSLFCNFTSSIFIICFVIFQMTIGGNLDNMVMLMLFLLCAMVQVFMIGNYAQSLVNSSDLVGEAVYNHNWYLGDLRYRKLMLMIMQRAQRPNYLKATNFLEVSLVTVTELLQLSYKVFALVRTMYAQ</sequence>
<feature type="transmembrane region" description="Helical" evidence="11">
    <location>
        <begin position="88"/>
        <end position="106"/>
    </location>
</feature>
<evidence type="ECO:0000256" key="5">
    <source>
        <dbReference type="ARBA" id="ARBA00022725"/>
    </source>
</evidence>
<accession>A0A6J1LW05</accession>
<dbReference type="RefSeq" id="XP_023168115.2">
    <property type="nucleotide sequence ID" value="XM_023312347.2"/>
</dbReference>
<dbReference type="GO" id="GO:0004984">
    <property type="term" value="F:olfactory receptor activity"/>
    <property type="evidence" value="ECO:0007669"/>
    <property type="project" value="InterPro"/>
</dbReference>
<dbReference type="AlphaFoldDB" id="A0A6J1LW05"/>
<dbReference type="OrthoDB" id="8185860at2759"/>
<feature type="transmembrane region" description="Helical" evidence="11">
    <location>
        <begin position="153"/>
        <end position="176"/>
    </location>
</feature>
<dbReference type="Pfam" id="PF02949">
    <property type="entry name" value="7tm_6"/>
    <property type="match status" value="1"/>
</dbReference>
<comment type="caution">
    <text evidence="11">Lacks conserved residue(s) required for the propagation of feature annotation.</text>
</comment>
<feature type="transmembrane region" description="Helical" evidence="11">
    <location>
        <begin position="286"/>
        <end position="307"/>
    </location>
</feature>
<keyword evidence="12" id="KW-1185">Reference proteome</keyword>
<dbReference type="GO" id="GO:0007165">
    <property type="term" value="P:signal transduction"/>
    <property type="evidence" value="ECO:0007669"/>
    <property type="project" value="UniProtKB-KW"/>
</dbReference>
<feature type="transmembrane region" description="Helical" evidence="11">
    <location>
        <begin position="319"/>
        <end position="339"/>
    </location>
</feature>
<evidence type="ECO:0000256" key="4">
    <source>
        <dbReference type="ARBA" id="ARBA00022692"/>
    </source>
</evidence>
<keyword evidence="4 11" id="KW-0812">Transmembrane</keyword>
<evidence type="ECO:0000313" key="12">
    <source>
        <dbReference type="Proteomes" id="UP000504633"/>
    </source>
</evidence>
<dbReference type="PANTHER" id="PTHR21137:SF44">
    <property type="entry name" value="ODORANT RECEPTOR 13A-RELATED"/>
    <property type="match status" value="1"/>
</dbReference>
<feature type="transmembrane region" description="Helical" evidence="11">
    <location>
        <begin position="60"/>
        <end position="82"/>
    </location>
</feature>
<evidence type="ECO:0000256" key="6">
    <source>
        <dbReference type="ARBA" id="ARBA00022989"/>
    </source>
</evidence>
<evidence type="ECO:0000256" key="7">
    <source>
        <dbReference type="ARBA" id="ARBA00023136"/>
    </source>
</evidence>
<keyword evidence="2" id="KW-1003">Cell membrane</keyword>
<evidence type="ECO:0000313" key="13">
    <source>
        <dbReference type="RefSeq" id="XP_023168115.2"/>
    </source>
</evidence>
<keyword evidence="5 11" id="KW-0552">Olfaction</keyword>
<evidence type="ECO:0000256" key="8">
    <source>
        <dbReference type="ARBA" id="ARBA00023170"/>
    </source>
</evidence>
<comment type="similarity">
    <text evidence="11">Belongs to the insect chemoreceptor superfamily. Heteromeric odorant receptor channel (TC 1.A.69) family.</text>
</comment>
<evidence type="ECO:0000256" key="1">
    <source>
        <dbReference type="ARBA" id="ARBA00004651"/>
    </source>
</evidence>
<keyword evidence="6 11" id="KW-1133">Transmembrane helix</keyword>
<name>A0A6J1LW05_DROHY</name>
<evidence type="ECO:0000256" key="11">
    <source>
        <dbReference type="RuleBase" id="RU351113"/>
    </source>
</evidence>
<gene>
    <name evidence="13" type="primary">LOC111597551</name>
</gene>
<evidence type="ECO:0000256" key="2">
    <source>
        <dbReference type="ARBA" id="ARBA00022475"/>
    </source>
</evidence>
<dbReference type="GO" id="GO:0005549">
    <property type="term" value="F:odorant binding"/>
    <property type="evidence" value="ECO:0007669"/>
    <property type="project" value="InterPro"/>
</dbReference>
<keyword evidence="3 11" id="KW-0716">Sensory transduction</keyword>
<comment type="subunit">
    <text evidence="10">Interacts with Orco. Complexes exist early in the endomembrane system in olfactory sensory neurons (OSNs), coupling these complexes to the conserved ciliary trafficking pathway.</text>
</comment>
<dbReference type="Proteomes" id="UP000504633">
    <property type="component" value="Unplaced"/>
</dbReference>
<keyword evidence="9 11" id="KW-0807">Transducer</keyword>
<dbReference type="GO" id="GO:0005886">
    <property type="term" value="C:plasma membrane"/>
    <property type="evidence" value="ECO:0007669"/>
    <property type="project" value="UniProtKB-SubCell"/>
</dbReference>
<evidence type="ECO:0000256" key="10">
    <source>
        <dbReference type="ARBA" id="ARBA00038679"/>
    </source>
</evidence>
<keyword evidence="7 11" id="KW-0472">Membrane</keyword>
<dbReference type="PANTHER" id="PTHR21137">
    <property type="entry name" value="ODORANT RECEPTOR"/>
    <property type="match status" value="1"/>
</dbReference>
<dbReference type="GeneID" id="111597551"/>
<reference evidence="13" key="1">
    <citation type="submission" date="2025-08" db="UniProtKB">
        <authorList>
            <consortium name="RefSeq"/>
        </authorList>
    </citation>
    <scope>IDENTIFICATION</scope>
    <source>
        <strain evidence="13">15085-1641.00</strain>
        <tissue evidence="13">Whole body</tissue>
    </source>
</reference>
<comment type="subcellular location">
    <subcellularLocation>
        <location evidence="1 11">Cell membrane</location>
        <topology evidence="1 11">Multi-pass membrane protein</topology>
    </subcellularLocation>
</comment>
<dbReference type="InterPro" id="IPR004117">
    <property type="entry name" value="7tm6_olfct_rcpt"/>
</dbReference>